<evidence type="ECO:0000313" key="1">
    <source>
        <dbReference type="EMBL" id="RHN71565.1"/>
    </source>
</evidence>
<comment type="caution">
    <text evidence="1">The sequence shown here is derived from an EMBL/GenBank/DDBJ whole genome shotgun (WGS) entry which is preliminary data.</text>
</comment>
<proteinExistence type="predicted"/>
<protein>
    <submittedName>
        <fullName evidence="1">Uncharacterized protein</fullName>
    </submittedName>
</protein>
<reference evidence="1" key="1">
    <citation type="journal article" date="2018" name="Nat. Plants">
        <title>Whole-genome landscape of Medicago truncatula symbiotic genes.</title>
        <authorList>
            <person name="Pecrix Y."/>
            <person name="Gamas P."/>
            <person name="Carrere S."/>
        </authorList>
    </citation>
    <scope>NUCLEOTIDE SEQUENCE</scope>
    <source>
        <tissue evidence="1">Leaves</tissue>
    </source>
</reference>
<name>A0A396J4Z0_MEDTR</name>
<dbReference type="AlphaFoldDB" id="A0A396J4Z0"/>
<dbReference type="Gramene" id="rna7178">
    <property type="protein sequence ID" value="RHN71565.1"/>
    <property type="gene ID" value="gene7178"/>
</dbReference>
<organism evidence="1">
    <name type="scientific">Medicago truncatula</name>
    <name type="common">Barrel medic</name>
    <name type="synonym">Medicago tribuloides</name>
    <dbReference type="NCBI Taxonomy" id="3880"/>
    <lineage>
        <taxon>Eukaryota</taxon>
        <taxon>Viridiplantae</taxon>
        <taxon>Streptophyta</taxon>
        <taxon>Embryophyta</taxon>
        <taxon>Tracheophyta</taxon>
        <taxon>Spermatophyta</taxon>
        <taxon>Magnoliopsida</taxon>
        <taxon>eudicotyledons</taxon>
        <taxon>Gunneridae</taxon>
        <taxon>Pentapetalae</taxon>
        <taxon>rosids</taxon>
        <taxon>fabids</taxon>
        <taxon>Fabales</taxon>
        <taxon>Fabaceae</taxon>
        <taxon>Papilionoideae</taxon>
        <taxon>50 kb inversion clade</taxon>
        <taxon>NPAAA clade</taxon>
        <taxon>Hologalegina</taxon>
        <taxon>IRL clade</taxon>
        <taxon>Trifolieae</taxon>
        <taxon>Medicago</taxon>
    </lineage>
</organism>
<sequence>MVKERDRRERVRNKNAEFFICGNHVPNVTIIYGGIIVYATYGALGLRR</sequence>
<accession>A0A396J4Z0</accession>
<dbReference type="EMBL" id="PSQE01000002">
    <property type="protein sequence ID" value="RHN71565.1"/>
    <property type="molecule type" value="Genomic_DNA"/>
</dbReference>
<gene>
    <name evidence="1" type="ORF">MtrunA17_Chr2g0278231</name>
</gene>
<dbReference type="Proteomes" id="UP000265566">
    <property type="component" value="Chromosome 2"/>
</dbReference>